<keyword evidence="4" id="KW-0812">Transmembrane</keyword>
<dbReference type="Gene3D" id="1.10.287.950">
    <property type="entry name" value="Methyl-accepting chemotaxis protein"/>
    <property type="match status" value="1"/>
</dbReference>
<dbReference type="Proteomes" id="UP000030661">
    <property type="component" value="Unassembled WGS sequence"/>
</dbReference>
<reference evidence="7" key="1">
    <citation type="journal article" date="2015" name="PeerJ">
        <title>First genomic representation of candidate bacterial phylum KSB3 points to enhanced environmental sensing as a trigger of wastewater bulking.</title>
        <authorList>
            <person name="Sekiguchi Y."/>
            <person name="Ohashi A."/>
            <person name="Parks D.H."/>
            <person name="Yamauchi T."/>
            <person name="Tyson G.W."/>
            <person name="Hugenholtz P."/>
        </authorList>
    </citation>
    <scope>NUCLEOTIDE SEQUENCE [LARGE SCALE GENOMIC DNA]</scope>
</reference>
<evidence type="ECO:0000259" key="6">
    <source>
        <dbReference type="PROSITE" id="PS50885"/>
    </source>
</evidence>
<dbReference type="STRING" id="1499967.U27_01631"/>
<keyword evidence="1 3" id="KW-0807">Transducer</keyword>
<evidence type="ECO:0000256" key="3">
    <source>
        <dbReference type="PROSITE-ProRule" id="PRU00284"/>
    </source>
</evidence>
<dbReference type="SUPFAM" id="SSF58104">
    <property type="entry name" value="Methyl-accepting chemotaxis protein (MCP) signaling domain"/>
    <property type="match status" value="2"/>
</dbReference>
<dbReference type="InterPro" id="IPR004089">
    <property type="entry name" value="MCPsignal_dom"/>
</dbReference>
<dbReference type="GO" id="GO:0016020">
    <property type="term" value="C:membrane"/>
    <property type="evidence" value="ECO:0007669"/>
    <property type="project" value="InterPro"/>
</dbReference>
<comment type="similarity">
    <text evidence="2">Belongs to the methyl-accepting chemotaxis (MCP) protein family.</text>
</comment>
<dbReference type="SMART" id="SM00304">
    <property type="entry name" value="HAMP"/>
    <property type="match status" value="1"/>
</dbReference>
<dbReference type="HOGENOM" id="CLU_012500_0_0_0"/>
<evidence type="ECO:0000256" key="2">
    <source>
        <dbReference type="ARBA" id="ARBA00029447"/>
    </source>
</evidence>
<dbReference type="Pfam" id="PF00672">
    <property type="entry name" value="HAMP"/>
    <property type="match status" value="1"/>
</dbReference>
<dbReference type="eggNOG" id="COG0840">
    <property type="taxonomic scope" value="Bacteria"/>
</dbReference>
<dbReference type="Pfam" id="PF00015">
    <property type="entry name" value="MCPsignal"/>
    <property type="match status" value="1"/>
</dbReference>
<feature type="domain" description="HAMP" evidence="6">
    <location>
        <begin position="356"/>
        <end position="408"/>
    </location>
</feature>
<gene>
    <name evidence="7" type="ORF">U27_01631</name>
</gene>
<evidence type="ECO:0000256" key="4">
    <source>
        <dbReference type="SAM" id="Phobius"/>
    </source>
</evidence>
<sequence length="855" mass="94632">MKASIRTKLLLLCIFLVFFATSGISGIYYFLVRQDKQRESRQRIQIAFDVMLNDVETRLRTLTRQFQEFLTADNPLGWIAEEYAKDPSRTGSLQFAVSYLMTPAEELKKLGYVSTADRLAFYTQDQRLLLLYHQQHEQPSVGAYLISATGQETYLTLDDPSALSTMMFTDKSIPDIPLPTGFVPEYQGEMPESVTAELNKSGQEILFRVTAPVYRGEKKIGILVGERTLSQEIVEQYAMLSKAEINVFAGNQLSVGTLPAQTQLDERKIESLLPCDEVLNSEAKIAMTMAPLIVERQMYYQEGCSLTHGQEKIGVITVSLSRSIEQAQIRKTLLSVVAISSISIIVAFGLSWVFSRKTIHTVQNIVAIISAASEGDLRQVAQETVQDELGMLATHLNQMILQLRTITEQVQNSSYAMGNTADTIFQEIATLTQRMEQQSESVETTMTGVKKVNQFITTVDHDTSELLAATEQVLASIHETRTSREEVATSMHHLVENLQMILSSVEYLNDSSKSVSENSAILEDSVHETQREIQSIDHSLKDVSQNANDAQKLAEETRKAALNGQESVNASIQGMKELKDVVSETTEIIREINIWGEQVHSILDIVDDITEQTSLLALNAAIISAQAGVHGRGFGVVANEIKELANRTKNSTGEISSLIRTLQMKTEQGVKNTNEGLQKADQGMELAFAVKQALDTIIERATHSTNKATGTAEVVQQTASSSQVISASMKTVTEMVACMRATLEKQTTEVGQVIAAVENIQSMSQQINYASIEQNKAAKQIEDSMGIVTERFSKIAGQTSELNRNAQQIVEAMHTIETITANILEDMTTISSTTMNHLVKQSELLQSLVKVFKIS</sequence>
<dbReference type="PROSITE" id="PS50111">
    <property type="entry name" value="CHEMOTAXIS_TRANSDUC_2"/>
    <property type="match status" value="1"/>
</dbReference>
<dbReference type="PROSITE" id="PS50885">
    <property type="entry name" value="HAMP"/>
    <property type="match status" value="1"/>
</dbReference>
<dbReference type="CDD" id="cd06225">
    <property type="entry name" value="HAMP"/>
    <property type="match status" value="1"/>
</dbReference>
<dbReference type="PANTHER" id="PTHR32089">
    <property type="entry name" value="METHYL-ACCEPTING CHEMOTAXIS PROTEIN MCPB"/>
    <property type="match status" value="1"/>
</dbReference>
<dbReference type="GO" id="GO:0007165">
    <property type="term" value="P:signal transduction"/>
    <property type="evidence" value="ECO:0007669"/>
    <property type="project" value="UniProtKB-KW"/>
</dbReference>
<dbReference type="EMBL" id="DF820463">
    <property type="protein sequence ID" value="GAK54801.1"/>
    <property type="molecule type" value="Genomic_DNA"/>
</dbReference>
<organism evidence="7">
    <name type="scientific">Vecturithrix granuli</name>
    <dbReference type="NCBI Taxonomy" id="1499967"/>
    <lineage>
        <taxon>Bacteria</taxon>
        <taxon>Candidatus Moduliflexota</taxon>
        <taxon>Candidatus Vecturitrichia</taxon>
        <taxon>Candidatus Vecturitrichales</taxon>
        <taxon>Candidatus Vecturitrichaceae</taxon>
        <taxon>Candidatus Vecturithrix</taxon>
    </lineage>
</organism>
<evidence type="ECO:0000313" key="7">
    <source>
        <dbReference type="EMBL" id="GAK54801.1"/>
    </source>
</evidence>
<feature type="transmembrane region" description="Helical" evidence="4">
    <location>
        <begin position="333"/>
        <end position="354"/>
    </location>
</feature>
<evidence type="ECO:0000313" key="8">
    <source>
        <dbReference type="Proteomes" id="UP000030661"/>
    </source>
</evidence>
<protein>
    <submittedName>
        <fullName evidence="7">Methyl-accepting chemotaxis sensory transducer</fullName>
    </submittedName>
</protein>
<keyword evidence="4" id="KW-0472">Membrane</keyword>
<dbReference type="Gene3D" id="6.10.340.10">
    <property type="match status" value="1"/>
</dbReference>
<proteinExistence type="inferred from homology"/>
<keyword evidence="4" id="KW-1133">Transmembrane helix</keyword>
<evidence type="ECO:0000256" key="1">
    <source>
        <dbReference type="ARBA" id="ARBA00023224"/>
    </source>
</evidence>
<dbReference type="AlphaFoldDB" id="A0A0S6W999"/>
<name>A0A0S6W999_VECG1</name>
<accession>A0A0S6W999</accession>
<dbReference type="PANTHER" id="PTHR32089:SF112">
    <property type="entry name" value="LYSOZYME-LIKE PROTEIN-RELATED"/>
    <property type="match status" value="1"/>
</dbReference>
<evidence type="ECO:0000259" key="5">
    <source>
        <dbReference type="PROSITE" id="PS50111"/>
    </source>
</evidence>
<keyword evidence="8" id="KW-1185">Reference proteome</keyword>
<feature type="domain" description="Methyl-accepting transducer" evidence="5">
    <location>
        <begin position="497"/>
        <end position="733"/>
    </location>
</feature>
<dbReference type="SMART" id="SM00283">
    <property type="entry name" value="MA"/>
    <property type="match status" value="1"/>
</dbReference>
<dbReference type="InterPro" id="IPR003660">
    <property type="entry name" value="HAMP_dom"/>
</dbReference>